<dbReference type="Gene3D" id="3.90.550.10">
    <property type="entry name" value="Spore Coat Polysaccharide Biosynthesis Protein SpsA, Chain A"/>
    <property type="match status" value="1"/>
</dbReference>
<dbReference type="InterPro" id="IPR025877">
    <property type="entry name" value="MobA-like_NTP_Trfase"/>
</dbReference>
<dbReference type="Pfam" id="PF12804">
    <property type="entry name" value="NTP_transf_3"/>
    <property type="match status" value="1"/>
</dbReference>
<keyword evidence="2" id="KW-0460">Magnesium</keyword>
<dbReference type="PANTHER" id="PTHR19136:SF81">
    <property type="entry name" value="MOLYBDENUM COFACTOR GUANYLYLTRANSFERASE"/>
    <property type="match status" value="1"/>
</dbReference>
<protein>
    <recommendedName>
        <fullName evidence="3">MobA-like NTP transferase domain-containing protein</fullName>
    </recommendedName>
</protein>
<gene>
    <name evidence="4" type="ORF">CKO13_10960</name>
</gene>
<keyword evidence="1" id="KW-0808">Transferase</keyword>
<organism evidence="4 5">
    <name type="scientific">Halorhodospira neutriphila</name>
    <dbReference type="NCBI Taxonomy" id="168379"/>
    <lineage>
        <taxon>Bacteria</taxon>
        <taxon>Pseudomonadati</taxon>
        <taxon>Pseudomonadota</taxon>
        <taxon>Gammaproteobacteria</taxon>
        <taxon>Chromatiales</taxon>
        <taxon>Ectothiorhodospiraceae</taxon>
        <taxon>Halorhodospira</taxon>
    </lineage>
</organism>
<sequence length="126" mass="12880">PGYAGPLAGLATALARAQTPWVLAAPCDVPYLPLQARQRLQRACRAQGAEAAVARAGGRRQPAVALVARRLCPELAAYLASGGRCLGDWLDRLALAEADLEDVAAQLANVNTPAELAALALGGEGG</sequence>
<dbReference type="Proteomes" id="UP000738126">
    <property type="component" value="Unassembled WGS sequence"/>
</dbReference>
<dbReference type="InterPro" id="IPR029044">
    <property type="entry name" value="Nucleotide-diphossugar_trans"/>
</dbReference>
<evidence type="ECO:0000313" key="5">
    <source>
        <dbReference type="Proteomes" id="UP000738126"/>
    </source>
</evidence>
<dbReference type="EMBL" id="NRSH01000168">
    <property type="protein sequence ID" value="MBK1727521.1"/>
    <property type="molecule type" value="Genomic_DNA"/>
</dbReference>
<dbReference type="PANTHER" id="PTHR19136">
    <property type="entry name" value="MOLYBDENUM COFACTOR GUANYLYLTRANSFERASE"/>
    <property type="match status" value="1"/>
</dbReference>
<reference evidence="4 5" key="1">
    <citation type="journal article" date="2020" name="Microorganisms">
        <title>Osmotic Adaptation and Compatible Solute Biosynthesis of Phototrophic Bacteria as Revealed from Genome Analyses.</title>
        <authorList>
            <person name="Imhoff J.F."/>
            <person name="Rahn T."/>
            <person name="Kunzel S."/>
            <person name="Keller A."/>
            <person name="Neulinger S.C."/>
        </authorList>
    </citation>
    <scope>NUCLEOTIDE SEQUENCE [LARGE SCALE GENOMIC DNA]</scope>
    <source>
        <strain evidence="4 5">DSM 15116</strain>
    </source>
</reference>
<evidence type="ECO:0000259" key="3">
    <source>
        <dbReference type="Pfam" id="PF12804"/>
    </source>
</evidence>
<comment type="caution">
    <text evidence="4">The sequence shown here is derived from an EMBL/GenBank/DDBJ whole genome shotgun (WGS) entry which is preliminary data.</text>
</comment>
<proteinExistence type="predicted"/>
<dbReference type="SUPFAM" id="SSF53448">
    <property type="entry name" value="Nucleotide-diphospho-sugar transferases"/>
    <property type="match status" value="1"/>
</dbReference>
<name>A0ABS1E717_9GAMM</name>
<evidence type="ECO:0000256" key="2">
    <source>
        <dbReference type="ARBA" id="ARBA00022842"/>
    </source>
</evidence>
<accession>A0ABS1E717</accession>
<feature type="domain" description="MobA-like NTP transferase" evidence="3">
    <location>
        <begin position="3"/>
        <end position="87"/>
    </location>
</feature>
<dbReference type="RefSeq" id="WP_200260969.1">
    <property type="nucleotide sequence ID" value="NZ_NRSH01000168.1"/>
</dbReference>
<keyword evidence="5" id="KW-1185">Reference proteome</keyword>
<evidence type="ECO:0000256" key="1">
    <source>
        <dbReference type="ARBA" id="ARBA00022679"/>
    </source>
</evidence>
<feature type="non-terminal residue" evidence="4">
    <location>
        <position position="1"/>
    </location>
</feature>
<evidence type="ECO:0000313" key="4">
    <source>
        <dbReference type="EMBL" id="MBK1727521.1"/>
    </source>
</evidence>